<accession>A0A084G0H5</accession>
<protein>
    <submittedName>
        <fullName evidence="1">Uncharacterized protein</fullName>
    </submittedName>
</protein>
<dbReference type="EMBL" id="JOWA01000115">
    <property type="protein sequence ID" value="KEZ40837.1"/>
    <property type="molecule type" value="Genomic_DNA"/>
</dbReference>
<comment type="caution">
    <text evidence="1">The sequence shown here is derived from an EMBL/GenBank/DDBJ whole genome shotgun (WGS) entry which is preliminary data.</text>
</comment>
<organism evidence="1 2">
    <name type="scientific">Pseudallescheria apiosperma</name>
    <name type="common">Scedosporium apiospermum</name>
    <dbReference type="NCBI Taxonomy" id="563466"/>
    <lineage>
        <taxon>Eukaryota</taxon>
        <taxon>Fungi</taxon>
        <taxon>Dikarya</taxon>
        <taxon>Ascomycota</taxon>
        <taxon>Pezizomycotina</taxon>
        <taxon>Sordariomycetes</taxon>
        <taxon>Hypocreomycetidae</taxon>
        <taxon>Microascales</taxon>
        <taxon>Microascaceae</taxon>
        <taxon>Scedosporium</taxon>
    </lineage>
</organism>
<dbReference type="KEGG" id="sapo:SAPIO_CDS7991"/>
<dbReference type="RefSeq" id="XP_016640636.1">
    <property type="nucleotide sequence ID" value="XM_016789732.1"/>
</dbReference>
<dbReference type="Proteomes" id="UP000028545">
    <property type="component" value="Unassembled WGS sequence"/>
</dbReference>
<dbReference type="GeneID" id="27727063"/>
<dbReference type="HOGENOM" id="CLU_1526033_0_0_1"/>
<dbReference type="AlphaFoldDB" id="A0A084G0H5"/>
<dbReference type="VEuPathDB" id="FungiDB:SAPIO_CDS7991"/>
<reference evidence="1 2" key="1">
    <citation type="journal article" date="2014" name="Genome Announc.">
        <title>Draft genome sequence of the pathogenic fungus Scedosporium apiospermum.</title>
        <authorList>
            <person name="Vandeputte P."/>
            <person name="Ghamrawi S."/>
            <person name="Rechenmann M."/>
            <person name="Iltis A."/>
            <person name="Giraud S."/>
            <person name="Fleury M."/>
            <person name="Thornton C."/>
            <person name="Delhaes L."/>
            <person name="Meyer W."/>
            <person name="Papon N."/>
            <person name="Bouchara J.P."/>
        </authorList>
    </citation>
    <scope>NUCLEOTIDE SEQUENCE [LARGE SCALE GENOMIC DNA]</scope>
    <source>
        <strain evidence="1 2">IHEM 14462</strain>
    </source>
</reference>
<name>A0A084G0H5_PSEDA</name>
<dbReference type="OrthoDB" id="4924398at2759"/>
<sequence length="176" mass="19736">MGNGEPIVAYIDDQLIECDRKNLLQPPSFPNPPLWGIARKRLKAVTPDCPLQDPYILGIMIALGQEKLLARRKAIAKQQGRSQGCQVSLKDLEVTPQVLFTSRSDTDNVYLYRAQISYHTLQMFRYPKQAPPSTTPPIEIEANKIPLRPFCTLNARLCASIAPGVTLTMSREDMAR</sequence>
<evidence type="ECO:0000313" key="1">
    <source>
        <dbReference type="EMBL" id="KEZ40837.1"/>
    </source>
</evidence>
<evidence type="ECO:0000313" key="2">
    <source>
        <dbReference type="Proteomes" id="UP000028545"/>
    </source>
</evidence>
<gene>
    <name evidence="1" type="ORF">SAPIO_CDS7991</name>
</gene>
<keyword evidence="2" id="KW-1185">Reference proteome</keyword>
<proteinExistence type="predicted"/>